<gene>
    <name evidence="1" type="ORF">V8G54_017163</name>
</gene>
<keyword evidence="2" id="KW-1185">Reference proteome</keyword>
<organism evidence="1 2">
    <name type="scientific">Vigna mungo</name>
    <name type="common">Black gram</name>
    <name type="synonym">Phaseolus mungo</name>
    <dbReference type="NCBI Taxonomy" id="3915"/>
    <lineage>
        <taxon>Eukaryota</taxon>
        <taxon>Viridiplantae</taxon>
        <taxon>Streptophyta</taxon>
        <taxon>Embryophyta</taxon>
        <taxon>Tracheophyta</taxon>
        <taxon>Spermatophyta</taxon>
        <taxon>Magnoliopsida</taxon>
        <taxon>eudicotyledons</taxon>
        <taxon>Gunneridae</taxon>
        <taxon>Pentapetalae</taxon>
        <taxon>rosids</taxon>
        <taxon>fabids</taxon>
        <taxon>Fabales</taxon>
        <taxon>Fabaceae</taxon>
        <taxon>Papilionoideae</taxon>
        <taxon>50 kb inversion clade</taxon>
        <taxon>NPAAA clade</taxon>
        <taxon>indigoferoid/millettioid clade</taxon>
        <taxon>Phaseoleae</taxon>
        <taxon>Vigna</taxon>
    </lineage>
</organism>
<dbReference type="EMBL" id="CP144696">
    <property type="protein sequence ID" value="WVZ12633.1"/>
    <property type="molecule type" value="Genomic_DNA"/>
</dbReference>
<dbReference type="GO" id="GO:0009536">
    <property type="term" value="C:plastid"/>
    <property type="evidence" value="ECO:0007669"/>
    <property type="project" value="TreeGrafter"/>
</dbReference>
<dbReference type="AlphaFoldDB" id="A0AAQ3S138"/>
<dbReference type="PANTHER" id="PTHR36773">
    <property type="entry name" value="EXPRESSED PROTEIN"/>
    <property type="match status" value="1"/>
</dbReference>
<evidence type="ECO:0000313" key="2">
    <source>
        <dbReference type="Proteomes" id="UP001374535"/>
    </source>
</evidence>
<sequence length="157" mass="17634">MEKSLSVLAFRDCARSFVACESKIVEQCEEGARAECAVSASRNCKPTWWKALAGLTLHDLKEREECEVRDRAGCFAVAKEKCADFAREKCLVPFRDARIRVAKGVLSSKGVGKLIGWGSMPVNGRNMWLMNRLVVIWEKNISIRGFYQGSLTDTNIR</sequence>
<evidence type="ECO:0000313" key="1">
    <source>
        <dbReference type="EMBL" id="WVZ12633.1"/>
    </source>
</evidence>
<reference evidence="1 2" key="1">
    <citation type="journal article" date="2023" name="Life. Sci Alliance">
        <title>Evolutionary insights into 3D genome organization and epigenetic landscape of Vigna mungo.</title>
        <authorList>
            <person name="Junaid A."/>
            <person name="Singh B."/>
            <person name="Bhatia S."/>
        </authorList>
    </citation>
    <scope>NUCLEOTIDE SEQUENCE [LARGE SCALE GENOMIC DNA]</scope>
    <source>
        <strain evidence="1">Urdbean</strain>
    </source>
</reference>
<name>A0AAQ3S138_VIGMU</name>
<dbReference type="PANTHER" id="PTHR36773:SF1">
    <property type="entry name" value="EXPRESSED PROTEIN"/>
    <property type="match status" value="1"/>
</dbReference>
<proteinExistence type="predicted"/>
<accession>A0AAQ3S138</accession>
<dbReference type="Proteomes" id="UP001374535">
    <property type="component" value="Chromosome 5"/>
</dbReference>
<protein>
    <submittedName>
        <fullName evidence="1">Uncharacterized protein</fullName>
    </submittedName>
</protein>